<dbReference type="SUPFAM" id="SSF102712">
    <property type="entry name" value="JAB1/MPN domain"/>
    <property type="match status" value="1"/>
</dbReference>
<evidence type="ECO:0000313" key="9">
    <source>
        <dbReference type="Proteomes" id="UP000323166"/>
    </source>
</evidence>
<evidence type="ECO:0000256" key="2">
    <source>
        <dbReference type="ARBA" id="ARBA00022670"/>
    </source>
</evidence>
<keyword evidence="5" id="KW-0862">Zinc</keyword>
<evidence type="ECO:0000256" key="6">
    <source>
        <dbReference type="ARBA" id="ARBA00023049"/>
    </source>
</evidence>
<dbReference type="AlphaFoldDB" id="A0A5S4ZRG1"/>
<dbReference type="RefSeq" id="WP_166511492.1">
    <property type="nucleotide sequence ID" value="NZ_VNHM01000007.1"/>
</dbReference>
<evidence type="ECO:0000256" key="1">
    <source>
        <dbReference type="ARBA" id="ARBA00010243"/>
    </source>
</evidence>
<dbReference type="EMBL" id="VNHM01000007">
    <property type="protein sequence ID" value="TYO95504.1"/>
    <property type="molecule type" value="Genomic_DNA"/>
</dbReference>
<dbReference type="PANTHER" id="PTHR30471">
    <property type="entry name" value="DNA REPAIR PROTEIN RADC"/>
    <property type="match status" value="1"/>
</dbReference>
<evidence type="ECO:0000259" key="7">
    <source>
        <dbReference type="PROSITE" id="PS50249"/>
    </source>
</evidence>
<keyword evidence="3" id="KW-0479">Metal-binding</keyword>
<gene>
    <name evidence="8" type="ORF">LX24_01465</name>
</gene>
<dbReference type="PROSITE" id="PS50249">
    <property type="entry name" value="MPN"/>
    <property type="match status" value="1"/>
</dbReference>
<keyword evidence="4" id="KW-0378">Hydrolase</keyword>
<dbReference type="PROSITE" id="PS01302">
    <property type="entry name" value="UPF0758"/>
    <property type="match status" value="1"/>
</dbReference>
<dbReference type="InterPro" id="IPR001405">
    <property type="entry name" value="UPF0758"/>
</dbReference>
<accession>A0A5S4ZRG1</accession>
<dbReference type="Gene3D" id="3.40.140.10">
    <property type="entry name" value="Cytidine Deaminase, domain 2"/>
    <property type="match status" value="1"/>
</dbReference>
<evidence type="ECO:0000256" key="5">
    <source>
        <dbReference type="ARBA" id="ARBA00022833"/>
    </source>
</evidence>
<keyword evidence="9" id="KW-1185">Reference proteome</keyword>
<dbReference type="NCBIfam" id="TIGR00608">
    <property type="entry name" value="radc"/>
    <property type="match status" value="1"/>
</dbReference>
<keyword evidence="6" id="KW-0482">Metalloprotease</keyword>
<dbReference type="InterPro" id="IPR037518">
    <property type="entry name" value="MPN"/>
</dbReference>
<dbReference type="CDD" id="cd08071">
    <property type="entry name" value="MPN_DUF2466"/>
    <property type="match status" value="1"/>
</dbReference>
<reference evidence="8 9" key="1">
    <citation type="submission" date="2019-07" db="EMBL/GenBank/DDBJ databases">
        <title>Genomic Encyclopedia of Type Strains, Phase I: the one thousand microbial genomes (KMG-I) project.</title>
        <authorList>
            <person name="Kyrpides N."/>
        </authorList>
    </citation>
    <scope>NUCLEOTIDE SEQUENCE [LARGE SCALE GENOMIC DNA]</scope>
    <source>
        <strain evidence="8 9">DSM 6562</strain>
    </source>
</reference>
<dbReference type="GO" id="GO:0046872">
    <property type="term" value="F:metal ion binding"/>
    <property type="evidence" value="ECO:0007669"/>
    <property type="project" value="UniProtKB-KW"/>
</dbReference>
<protein>
    <submittedName>
        <fullName evidence="8">DNA repair protein RadC</fullName>
    </submittedName>
</protein>
<comment type="similarity">
    <text evidence="1">Belongs to the UPF0758 family.</text>
</comment>
<keyword evidence="2" id="KW-0645">Protease</keyword>
<dbReference type="InterPro" id="IPR025657">
    <property type="entry name" value="RadC_JAB"/>
</dbReference>
<organism evidence="8 9">
    <name type="scientific">Desulfallas thermosapovorans DSM 6562</name>
    <dbReference type="NCBI Taxonomy" id="1121431"/>
    <lineage>
        <taxon>Bacteria</taxon>
        <taxon>Bacillati</taxon>
        <taxon>Bacillota</taxon>
        <taxon>Clostridia</taxon>
        <taxon>Eubacteriales</taxon>
        <taxon>Desulfallaceae</taxon>
        <taxon>Desulfallas</taxon>
    </lineage>
</organism>
<dbReference type="GO" id="GO:0006508">
    <property type="term" value="P:proteolysis"/>
    <property type="evidence" value="ECO:0007669"/>
    <property type="project" value="UniProtKB-KW"/>
</dbReference>
<evidence type="ECO:0000256" key="4">
    <source>
        <dbReference type="ARBA" id="ARBA00022801"/>
    </source>
</evidence>
<dbReference type="InterPro" id="IPR020891">
    <property type="entry name" value="UPF0758_CS"/>
</dbReference>
<comment type="caution">
    <text evidence="8">The sequence shown here is derived from an EMBL/GenBank/DDBJ whole genome shotgun (WGS) entry which is preliminary data.</text>
</comment>
<evidence type="ECO:0000313" key="8">
    <source>
        <dbReference type="EMBL" id="TYO95504.1"/>
    </source>
</evidence>
<dbReference type="Pfam" id="PF04002">
    <property type="entry name" value="RadC"/>
    <property type="match status" value="1"/>
</dbReference>
<dbReference type="Proteomes" id="UP000323166">
    <property type="component" value="Unassembled WGS sequence"/>
</dbReference>
<sequence>MKNKTPAKRVDIVTLKLVRESSMLYQTRSVKSPGDAADLVRNFIEDADREQFWIACLDTRHQPTALHAVSIGTLSQTVVHPRELFKAAIIANAAAVILYHNHPSGDPEPSRQDIEITERLVKAGEILGIQVLDHLVIGSNGKYVSLKERGLMGQDQ</sequence>
<name>A0A5S4ZRG1_9FIRM</name>
<evidence type="ECO:0000256" key="3">
    <source>
        <dbReference type="ARBA" id="ARBA00022723"/>
    </source>
</evidence>
<dbReference type="GO" id="GO:0008237">
    <property type="term" value="F:metallopeptidase activity"/>
    <property type="evidence" value="ECO:0007669"/>
    <property type="project" value="UniProtKB-KW"/>
</dbReference>
<feature type="domain" description="MPN" evidence="7">
    <location>
        <begin position="29"/>
        <end position="152"/>
    </location>
</feature>
<dbReference type="PANTHER" id="PTHR30471:SF3">
    <property type="entry name" value="UPF0758 PROTEIN YEES-RELATED"/>
    <property type="match status" value="1"/>
</dbReference>
<proteinExistence type="inferred from homology"/>